<evidence type="ECO:0000259" key="6">
    <source>
        <dbReference type="Pfam" id="PF02826"/>
    </source>
</evidence>
<dbReference type="NCBIfam" id="NF008759">
    <property type="entry name" value="PRK11790.1"/>
    <property type="match status" value="1"/>
</dbReference>
<keyword evidence="8" id="KW-1185">Reference proteome</keyword>
<evidence type="ECO:0000256" key="3">
    <source>
        <dbReference type="ARBA" id="ARBA00023027"/>
    </source>
</evidence>
<dbReference type="PROSITE" id="PS00670">
    <property type="entry name" value="D_2_HYDROXYACID_DH_2"/>
    <property type="match status" value="1"/>
</dbReference>
<organism evidence="7 8">
    <name type="scientific">Polyrhizophydium stewartii</name>
    <dbReference type="NCBI Taxonomy" id="2732419"/>
    <lineage>
        <taxon>Eukaryota</taxon>
        <taxon>Fungi</taxon>
        <taxon>Fungi incertae sedis</taxon>
        <taxon>Chytridiomycota</taxon>
        <taxon>Chytridiomycota incertae sedis</taxon>
        <taxon>Chytridiomycetes</taxon>
        <taxon>Rhizophydiales</taxon>
        <taxon>Rhizophydiales incertae sedis</taxon>
        <taxon>Polyrhizophydium</taxon>
    </lineage>
</organism>
<keyword evidence="2 4" id="KW-0560">Oxidoreductase</keyword>
<keyword evidence="3" id="KW-0520">NAD</keyword>
<dbReference type="InterPro" id="IPR006140">
    <property type="entry name" value="D-isomer_DH_NAD-bd"/>
</dbReference>
<dbReference type="InterPro" id="IPR036291">
    <property type="entry name" value="NAD(P)-bd_dom_sf"/>
</dbReference>
<accession>A0ABR4N1P1</accession>
<dbReference type="InterPro" id="IPR029752">
    <property type="entry name" value="D-isomer_DH_CS1"/>
</dbReference>
<evidence type="ECO:0000256" key="1">
    <source>
        <dbReference type="ARBA" id="ARBA00005854"/>
    </source>
</evidence>
<evidence type="ECO:0000313" key="8">
    <source>
        <dbReference type="Proteomes" id="UP001527925"/>
    </source>
</evidence>
<dbReference type="Proteomes" id="UP001527925">
    <property type="component" value="Unassembled WGS sequence"/>
</dbReference>
<gene>
    <name evidence="7" type="primary">SER33_2</name>
    <name evidence="7" type="ORF">HK105_207058</name>
</gene>
<dbReference type="Gene3D" id="3.40.50.720">
    <property type="entry name" value="NAD(P)-binding Rossmann-like Domain"/>
    <property type="match status" value="2"/>
</dbReference>
<dbReference type="EMBL" id="JADGIZ020000046">
    <property type="protein sequence ID" value="KAL2913446.1"/>
    <property type="molecule type" value="Genomic_DNA"/>
</dbReference>
<evidence type="ECO:0000256" key="4">
    <source>
        <dbReference type="RuleBase" id="RU003719"/>
    </source>
</evidence>
<dbReference type="PROSITE" id="PS00065">
    <property type="entry name" value="D_2_HYDROXYACID_DH_1"/>
    <property type="match status" value="1"/>
</dbReference>
<dbReference type="Gene3D" id="3.30.70.260">
    <property type="match status" value="1"/>
</dbReference>
<comment type="caution">
    <text evidence="7">The sequence shown here is derived from an EMBL/GenBank/DDBJ whole genome shotgun (WGS) entry which is preliminary data.</text>
</comment>
<dbReference type="InterPro" id="IPR029753">
    <property type="entry name" value="D-isomer_DH_CS"/>
</dbReference>
<evidence type="ECO:0000259" key="5">
    <source>
        <dbReference type="Pfam" id="PF00389"/>
    </source>
</evidence>
<name>A0ABR4N1P1_9FUNG</name>
<protein>
    <submittedName>
        <fullName evidence="7">D-3-phosphoglycerate dehydrogenase 2</fullName>
    </submittedName>
</protein>
<dbReference type="SUPFAM" id="SSF51735">
    <property type="entry name" value="NAD(P)-binding Rossmann-fold domains"/>
    <property type="match status" value="1"/>
</dbReference>
<reference evidence="7 8" key="1">
    <citation type="submission" date="2023-09" db="EMBL/GenBank/DDBJ databases">
        <title>Pangenome analysis of Batrachochytrium dendrobatidis and related Chytrids.</title>
        <authorList>
            <person name="Yacoub M.N."/>
            <person name="Stajich J.E."/>
            <person name="James T.Y."/>
        </authorList>
    </citation>
    <scope>NUCLEOTIDE SEQUENCE [LARGE SCALE GENOMIC DNA]</scope>
    <source>
        <strain evidence="7 8">JEL0888</strain>
    </source>
</reference>
<feature type="domain" description="D-isomer specific 2-hydroxyacid dehydrogenase catalytic" evidence="5">
    <location>
        <begin position="20"/>
        <end position="332"/>
    </location>
</feature>
<dbReference type="CDD" id="cd12176">
    <property type="entry name" value="PGDH_3"/>
    <property type="match status" value="1"/>
</dbReference>
<dbReference type="PANTHER" id="PTHR43761:SF1">
    <property type="entry name" value="D-ISOMER SPECIFIC 2-HYDROXYACID DEHYDROGENASE CATALYTIC DOMAIN-CONTAINING PROTEIN-RELATED"/>
    <property type="match status" value="1"/>
</dbReference>
<evidence type="ECO:0000313" key="7">
    <source>
        <dbReference type="EMBL" id="KAL2913446.1"/>
    </source>
</evidence>
<dbReference type="SUPFAM" id="SSF52283">
    <property type="entry name" value="Formate/glycerate dehydrogenase catalytic domain-like"/>
    <property type="match status" value="1"/>
</dbReference>
<dbReference type="InterPro" id="IPR006139">
    <property type="entry name" value="D-isomer_2_OHA_DH_cat_dom"/>
</dbReference>
<sequence>MTISKINKALKPFNTGDIKVLLLEGVNETGVKILKNAGYQVETFAKALPEETLKEKIKDVHAIGIRSKTQLTADVLKEAKKLMAIGCFCIGTNQVDLEYAAAHGISVFNSPFSNSRSVAEMVIAEIIALSRQLGDRNTEMHNGTWNKTAASCKEIRGKTIGIIGYGHIGSQLSVIADSLGMSVIFYDILQIMPLGTAKPVGSLDELLKTADFVTLHVPETDETKDMIGAREIGLMRRGSYLINASRGTVVDIPALKEALMSGHLAGAAVDVFPVEPFTNGKNFATELIGCPNTILTPHIGGSTEEAQSSIGIEVGSALTRFINTGSTLGAVNFPEVDIRSPSTDANTARIINCHQNVPGVLKASLRALLGLQINRILSEFNIEKQICDSKGGVGYLLADIVVDSEKDLARIYESICAVQENIVTRLLY</sequence>
<dbReference type="PANTHER" id="PTHR43761">
    <property type="entry name" value="D-ISOMER SPECIFIC 2-HYDROXYACID DEHYDROGENASE FAMILY PROTEIN (AFU_ORTHOLOGUE AFUA_1G13630)"/>
    <property type="match status" value="1"/>
</dbReference>
<comment type="similarity">
    <text evidence="1 4">Belongs to the D-isomer specific 2-hydroxyacid dehydrogenase family.</text>
</comment>
<dbReference type="PROSITE" id="PS00671">
    <property type="entry name" value="D_2_HYDROXYACID_DH_3"/>
    <property type="match status" value="1"/>
</dbReference>
<feature type="domain" description="D-isomer specific 2-hydroxyacid dehydrogenase NAD-binding" evidence="6">
    <location>
        <begin position="124"/>
        <end position="300"/>
    </location>
</feature>
<evidence type="ECO:0000256" key="2">
    <source>
        <dbReference type="ARBA" id="ARBA00023002"/>
    </source>
</evidence>
<dbReference type="InterPro" id="IPR050418">
    <property type="entry name" value="D-iso_2-hydroxyacid_DH_PdxB"/>
</dbReference>
<proteinExistence type="inferred from homology"/>
<dbReference type="Pfam" id="PF02826">
    <property type="entry name" value="2-Hacid_dh_C"/>
    <property type="match status" value="1"/>
</dbReference>
<dbReference type="Pfam" id="PF00389">
    <property type="entry name" value="2-Hacid_dh"/>
    <property type="match status" value="1"/>
</dbReference>